<dbReference type="PANTHER" id="PTHR15312">
    <property type="entry name" value="PROTEIN TYROSINE PHOSPHATASE RECEPTOR TYPE C-ASSOCIATED PROTEIN"/>
    <property type="match status" value="1"/>
</dbReference>
<gene>
    <name evidence="3" type="ORF">COCON_G00123790</name>
</gene>
<dbReference type="InterPro" id="IPR016553">
    <property type="entry name" value="PTPRCAP"/>
</dbReference>
<evidence type="ECO:0000313" key="3">
    <source>
        <dbReference type="EMBL" id="KAJ8269772.1"/>
    </source>
</evidence>
<dbReference type="AlphaFoldDB" id="A0A9Q1HZ15"/>
<proteinExistence type="predicted"/>
<dbReference type="Proteomes" id="UP001152803">
    <property type="component" value="Unassembled WGS sequence"/>
</dbReference>
<feature type="region of interest" description="Disordered" evidence="1">
    <location>
        <begin position="172"/>
        <end position="289"/>
    </location>
</feature>
<reference evidence="3" key="1">
    <citation type="journal article" date="2023" name="Science">
        <title>Genome structures resolve the early diversification of teleost fishes.</title>
        <authorList>
            <person name="Parey E."/>
            <person name="Louis A."/>
            <person name="Montfort J."/>
            <person name="Bouchez O."/>
            <person name="Roques C."/>
            <person name="Iampietro C."/>
            <person name="Lluch J."/>
            <person name="Castinel A."/>
            <person name="Donnadieu C."/>
            <person name="Desvignes T."/>
            <person name="Floi Bucao C."/>
            <person name="Jouanno E."/>
            <person name="Wen M."/>
            <person name="Mejri S."/>
            <person name="Dirks R."/>
            <person name="Jansen H."/>
            <person name="Henkel C."/>
            <person name="Chen W.J."/>
            <person name="Zahm M."/>
            <person name="Cabau C."/>
            <person name="Klopp C."/>
            <person name="Thompson A.W."/>
            <person name="Robinson-Rechavi M."/>
            <person name="Braasch I."/>
            <person name="Lecointre G."/>
            <person name="Bobe J."/>
            <person name="Postlethwait J.H."/>
            <person name="Berthelot C."/>
            <person name="Roest Crollius H."/>
            <person name="Guiguen Y."/>
        </authorList>
    </citation>
    <scope>NUCLEOTIDE SEQUENCE</scope>
    <source>
        <tissue evidence="3">Blood</tissue>
    </source>
</reference>
<feature type="compositionally biased region" description="Acidic residues" evidence="1">
    <location>
        <begin position="215"/>
        <end position="228"/>
    </location>
</feature>
<evidence type="ECO:0000256" key="2">
    <source>
        <dbReference type="SAM" id="Phobius"/>
    </source>
</evidence>
<feature type="transmembrane region" description="Helical" evidence="2">
    <location>
        <begin position="33"/>
        <end position="53"/>
    </location>
</feature>
<keyword evidence="4" id="KW-1185">Reference proteome</keyword>
<dbReference type="PANTHER" id="PTHR15312:SF1">
    <property type="entry name" value="PROTEIN TYROSINE PHOSPHATASE RECEPTOR TYPE C-ASSOCIATED PROTEIN"/>
    <property type="match status" value="1"/>
</dbReference>
<organism evidence="3 4">
    <name type="scientific">Conger conger</name>
    <name type="common">Conger eel</name>
    <name type="synonym">Muraena conger</name>
    <dbReference type="NCBI Taxonomy" id="82655"/>
    <lineage>
        <taxon>Eukaryota</taxon>
        <taxon>Metazoa</taxon>
        <taxon>Chordata</taxon>
        <taxon>Craniata</taxon>
        <taxon>Vertebrata</taxon>
        <taxon>Euteleostomi</taxon>
        <taxon>Actinopterygii</taxon>
        <taxon>Neopterygii</taxon>
        <taxon>Teleostei</taxon>
        <taxon>Anguilliformes</taxon>
        <taxon>Congridae</taxon>
        <taxon>Conger</taxon>
    </lineage>
</organism>
<keyword evidence="2" id="KW-1133">Transmembrane helix</keyword>
<keyword evidence="2" id="KW-0472">Membrane</keyword>
<evidence type="ECO:0000313" key="4">
    <source>
        <dbReference type="Proteomes" id="UP001152803"/>
    </source>
</evidence>
<accession>A0A9Q1HZ15</accession>
<feature type="transmembrane region" description="Helical" evidence="2">
    <location>
        <begin position="115"/>
        <end position="136"/>
    </location>
</feature>
<evidence type="ECO:0000256" key="1">
    <source>
        <dbReference type="SAM" id="MobiDB-lite"/>
    </source>
</evidence>
<protein>
    <submittedName>
        <fullName evidence="3">Uncharacterized protein</fullName>
    </submittedName>
</protein>
<keyword evidence="2" id="KW-0812">Transmembrane</keyword>
<name>A0A9Q1HZ15_CONCO</name>
<feature type="compositionally biased region" description="Basic and acidic residues" evidence="1">
    <location>
        <begin position="202"/>
        <end position="214"/>
    </location>
</feature>
<sequence>MLHGKRKLLKEQDCVWQTQESTMKSSTAQPLHASYLPLLCLLTLHIVTGNYIMASTTDMEAYTGSKDATGFPDAREGVYSLSRKFIREIPGKEDTPVRRKRSASSSTNVPYTPPVGLIVFLVILLVVIILALVFFYRRLNQETDGQYAPAKLLNAAMEWARNTGRAIDSRRRVLLRGHTSEDEEMGRQDDDDEEEEEEREEEECREKESMHEGESLAEDEQGEEDSSDDYSSLEGFCPGDGAMLKGKKGKRASQEKKEEKKTEVMDEKKEKEKEEEKKEGDEGRQAGEGLLADLKEFSGNAIWAEEKTNEVDTNKCDLTEL</sequence>
<feature type="compositionally biased region" description="Acidic residues" evidence="1">
    <location>
        <begin position="181"/>
        <end position="201"/>
    </location>
</feature>
<feature type="compositionally biased region" description="Basic and acidic residues" evidence="1">
    <location>
        <begin position="252"/>
        <end position="285"/>
    </location>
</feature>
<comment type="caution">
    <text evidence="3">The sequence shown here is derived from an EMBL/GenBank/DDBJ whole genome shotgun (WGS) entry which is preliminary data.</text>
</comment>
<dbReference type="EMBL" id="JAFJMO010000008">
    <property type="protein sequence ID" value="KAJ8269772.1"/>
    <property type="molecule type" value="Genomic_DNA"/>
</dbReference>
<dbReference type="OrthoDB" id="8956692at2759"/>